<dbReference type="AlphaFoldDB" id="A0A839GT66"/>
<sequence length="37" mass="4208">MGINSFRLNSRERLKGELALCLQGKVMHFAVSQQETD</sequence>
<name>A0A839GT66_9BACT</name>
<gene>
    <name evidence="1" type="ORF">FHS90_002790</name>
</gene>
<reference evidence="1 2" key="1">
    <citation type="submission" date="2020-08" db="EMBL/GenBank/DDBJ databases">
        <title>Genomic Encyclopedia of Type Strains, Phase IV (KMG-IV): sequencing the most valuable type-strain genomes for metagenomic binning, comparative biology and taxonomic classification.</title>
        <authorList>
            <person name="Goeker M."/>
        </authorList>
    </citation>
    <scope>NUCLEOTIDE SEQUENCE [LARGE SCALE GENOMIC DNA]</scope>
    <source>
        <strain evidence="1 2">DSM 29854</strain>
    </source>
</reference>
<keyword evidence="2" id="KW-1185">Reference proteome</keyword>
<comment type="caution">
    <text evidence="1">The sequence shown here is derived from an EMBL/GenBank/DDBJ whole genome shotgun (WGS) entry which is preliminary data.</text>
</comment>
<protein>
    <submittedName>
        <fullName evidence="1">DNA polymerase III psi subunit</fullName>
    </submittedName>
</protein>
<proteinExistence type="predicted"/>
<evidence type="ECO:0000313" key="1">
    <source>
        <dbReference type="EMBL" id="MBA9078067.1"/>
    </source>
</evidence>
<organism evidence="1 2">
    <name type="scientific">Rufibacter quisquiliarum</name>
    <dbReference type="NCBI Taxonomy" id="1549639"/>
    <lineage>
        <taxon>Bacteria</taxon>
        <taxon>Pseudomonadati</taxon>
        <taxon>Bacteroidota</taxon>
        <taxon>Cytophagia</taxon>
        <taxon>Cytophagales</taxon>
        <taxon>Hymenobacteraceae</taxon>
        <taxon>Rufibacter</taxon>
    </lineage>
</organism>
<evidence type="ECO:0000313" key="2">
    <source>
        <dbReference type="Proteomes" id="UP000563094"/>
    </source>
</evidence>
<accession>A0A839GT66</accession>
<dbReference type="Proteomes" id="UP000563094">
    <property type="component" value="Unassembled WGS sequence"/>
</dbReference>
<dbReference type="EMBL" id="JACJIQ010000010">
    <property type="protein sequence ID" value="MBA9078067.1"/>
    <property type="molecule type" value="Genomic_DNA"/>
</dbReference>